<dbReference type="InterPro" id="IPR032861">
    <property type="entry name" value="TAXi_N"/>
</dbReference>
<dbReference type="InterPro" id="IPR001969">
    <property type="entry name" value="Aspartic_peptidase_AS"/>
</dbReference>
<feature type="signal peptide" evidence="4">
    <location>
        <begin position="1"/>
        <end position="22"/>
    </location>
</feature>
<dbReference type="EMBL" id="RWGY01000007">
    <property type="protein sequence ID" value="TVU38628.1"/>
    <property type="molecule type" value="Genomic_DNA"/>
</dbReference>
<dbReference type="PROSITE" id="PS51767">
    <property type="entry name" value="PEPTIDASE_A1"/>
    <property type="match status" value="1"/>
</dbReference>
<feature type="chain" id="PRO_5023854811" description="Peptidase A1 domain-containing protein" evidence="4">
    <location>
        <begin position="23"/>
        <end position="151"/>
    </location>
</feature>
<evidence type="ECO:0000313" key="6">
    <source>
        <dbReference type="EMBL" id="TVU38628.1"/>
    </source>
</evidence>
<dbReference type="InterPro" id="IPR051708">
    <property type="entry name" value="Plant_Aspart_Prot_A1"/>
</dbReference>
<evidence type="ECO:0000313" key="7">
    <source>
        <dbReference type="Proteomes" id="UP000324897"/>
    </source>
</evidence>
<dbReference type="CDD" id="cd05471">
    <property type="entry name" value="pepsin_like"/>
    <property type="match status" value="1"/>
</dbReference>
<evidence type="ECO:0000256" key="1">
    <source>
        <dbReference type="ARBA" id="ARBA00007447"/>
    </source>
</evidence>
<dbReference type="SUPFAM" id="SSF50630">
    <property type="entry name" value="Acid proteases"/>
    <property type="match status" value="1"/>
</dbReference>
<evidence type="ECO:0000256" key="4">
    <source>
        <dbReference type="SAM" id="SignalP"/>
    </source>
</evidence>
<evidence type="ECO:0000256" key="2">
    <source>
        <dbReference type="ARBA" id="ARBA00022670"/>
    </source>
</evidence>
<dbReference type="Gramene" id="TVU38628">
    <property type="protein sequence ID" value="TVU38628"/>
    <property type="gene ID" value="EJB05_12012"/>
</dbReference>
<proteinExistence type="inferred from homology"/>
<dbReference type="InterPro" id="IPR021109">
    <property type="entry name" value="Peptidase_aspartic_dom_sf"/>
</dbReference>
<name>A0A5J9VS19_9POAL</name>
<evidence type="ECO:0000259" key="5">
    <source>
        <dbReference type="PROSITE" id="PS51767"/>
    </source>
</evidence>
<keyword evidence="4" id="KW-0732">Signal</keyword>
<dbReference type="GO" id="GO:0005576">
    <property type="term" value="C:extracellular region"/>
    <property type="evidence" value="ECO:0007669"/>
    <property type="project" value="TreeGrafter"/>
</dbReference>
<evidence type="ECO:0000256" key="3">
    <source>
        <dbReference type="ARBA" id="ARBA00022801"/>
    </source>
</evidence>
<accession>A0A5J9VS19</accession>
<keyword evidence="3" id="KW-0378">Hydrolase</keyword>
<dbReference type="AlphaFoldDB" id="A0A5J9VS19"/>
<dbReference type="InterPro" id="IPR034164">
    <property type="entry name" value="Pepsin-like_dom"/>
</dbReference>
<dbReference type="Gene3D" id="2.40.70.10">
    <property type="entry name" value="Acid Proteases"/>
    <property type="match status" value="1"/>
</dbReference>
<sequence>MAPLQSLCCLMLLLAISLVASAAPPSGIRLELTHVDSKGSFTKSQLLRRAAQRSRLRAATLSAATLGSPGSKMHWSGSEYVVEIAIGTPPVPFAGLVDTGSELIWTQSRPFSLEPCSSAMSRGTPRFHLDHNCSSNTSPQRCQYSFGYVDG</sequence>
<feature type="domain" description="Peptidase A1" evidence="5">
    <location>
        <begin position="80"/>
        <end position="151"/>
    </location>
</feature>
<dbReference type="PROSITE" id="PS00141">
    <property type="entry name" value="ASP_PROTEASE"/>
    <property type="match status" value="1"/>
</dbReference>
<organism evidence="6 7">
    <name type="scientific">Eragrostis curvula</name>
    <name type="common">weeping love grass</name>
    <dbReference type="NCBI Taxonomy" id="38414"/>
    <lineage>
        <taxon>Eukaryota</taxon>
        <taxon>Viridiplantae</taxon>
        <taxon>Streptophyta</taxon>
        <taxon>Embryophyta</taxon>
        <taxon>Tracheophyta</taxon>
        <taxon>Spermatophyta</taxon>
        <taxon>Magnoliopsida</taxon>
        <taxon>Liliopsida</taxon>
        <taxon>Poales</taxon>
        <taxon>Poaceae</taxon>
        <taxon>PACMAD clade</taxon>
        <taxon>Chloridoideae</taxon>
        <taxon>Eragrostideae</taxon>
        <taxon>Eragrostidinae</taxon>
        <taxon>Eragrostis</taxon>
    </lineage>
</organism>
<comment type="similarity">
    <text evidence="1">Belongs to the peptidase A1 family.</text>
</comment>
<comment type="caution">
    <text evidence="6">The sequence shown here is derived from an EMBL/GenBank/DDBJ whole genome shotgun (WGS) entry which is preliminary data.</text>
</comment>
<dbReference type="Proteomes" id="UP000324897">
    <property type="component" value="Chromosome 4"/>
</dbReference>
<keyword evidence="7" id="KW-1185">Reference proteome</keyword>
<feature type="non-terminal residue" evidence="6">
    <location>
        <position position="1"/>
    </location>
</feature>
<dbReference type="PANTHER" id="PTHR47967">
    <property type="entry name" value="OS07G0603500 PROTEIN-RELATED"/>
    <property type="match status" value="1"/>
</dbReference>
<dbReference type="Pfam" id="PF14543">
    <property type="entry name" value="TAXi_N"/>
    <property type="match status" value="1"/>
</dbReference>
<dbReference type="InterPro" id="IPR033121">
    <property type="entry name" value="PEPTIDASE_A1"/>
</dbReference>
<dbReference type="OrthoDB" id="696345at2759"/>
<dbReference type="GO" id="GO:0004190">
    <property type="term" value="F:aspartic-type endopeptidase activity"/>
    <property type="evidence" value="ECO:0007669"/>
    <property type="project" value="InterPro"/>
</dbReference>
<gene>
    <name evidence="6" type="ORF">EJB05_12012</name>
</gene>
<dbReference type="PANTHER" id="PTHR47967:SF129">
    <property type="entry name" value="OS08G0469000 PROTEIN"/>
    <property type="match status" value="1"/>
</dbReference>
<reference evidence="6 7" key="1">
    <citation type="journal article" date="2019" name="Sci. Rep.">
        <title>A high-quality genome of Eragrostis curvula grass provides insights into Poaceae evolution and supports new strategies to enhance forage quality.</title>
        <authorList>
            <person name="Carballo J."/>
            <person name="Santos B.A.C.M."/>
            <person name="Zappacosta D."/>
            <person name="Garbus I."/>
            <person name="Selva J.P."/>
            <person name="Gallo C.A."/>
            <person name="Diaz A."/>
            <person name="Albertini E."/>
            <person name="Caccamo M."/>
            <person name="Echenique V."/>
        </authorList>
    </citation>
    <scope>NUCLEOTIDE SEQUENCE [LARGE SCALE GENOMIC DNA]</scope>
    <source>
        <strain evidence="7">cv. Victoria</strain>
        <tissue evidence="6">Leaf</tissue>
    </source>
</reference>
<protein>
    <recommendedName>
        <fullName evidence="5">Peptidase A1 domain-containing protein</fullName>
    </recommendedName>
</protein>
<dbReference type="GO" id="GO:0006508">
    <property type="term" value="P:proteolysis"/>
    <property type="evidence" value="ECO:0007669"/>
    <property type="project" value="UniProtKB-KW"/>
</dbReference>
<keyword evidence="2" id="KW-0645">Protease</keyword>